<evidence type="ECO:0000256" key="4">
    <source>
        <dbReference type="ARBA" id="ARBA00022491"/>
    </source>
</evidence>
<dbReference type="Gene3D" id="3.30.1600.10">
    <property type="entry name" value="SIR2/SIRT2 'Small Domain"/>
    <property type="match status" value="1"/>
</dbReference>
<evidence type="ECO:0000256" key="1">
    <source>
        <dbReference type="ARBA" id="ARBA00001947"/>
    </source>
</evidence>
<feature type="compositionally biased region" description="Low complexity" evidence="13">
    <location>
        <begin position="1179"/>
        <end position="1192"/>
    </location>
</feature>
<keyword evidence="5" id="KW-0808">Transferase</keyword>
<dbReference type="OrthoDB" id="420264at2759"/>
<dbReference type="InterPro" id="IPR007654">
    <property type="entry name" value="NAD-dep_histone_deAcase_SIR2_N"/>
</dbReference>
<keyword evidence="11" id="KW-0539">Nucleus</keyword>
<dbReference type="InterPro" id="IPR003000">
    <property type="entry name" value="Sirtuin"/>
</dbReference>
<feature type="compositionally biased region" description="Basic residues" evidence="13">
    <location>
        <begin position="652"/>
        <end position="664"/>
    </location>
</feature>
<feature type="compositionally biased region" description="Polar residues" evidence="13">
    <location>
        <begin position="1162"/>
        <end position="1176"/>
    </location>
</feature>
<feature type="region of interest" description="Disordered" evidence="13">
    <location>
        <begin position="652"/>
        <end position="679"/>
    </location>
</feature>
<evidence type="ECO:0000256" key="12">
    <source>
        <dbReference type="PROSITE-ProRule" id="PRU00236"/>
    </source>
</evidence>
<dbReference type="SUPFAM" id="SSF52467">
    <property type="entry name" value="DHS-like NAD/FAD-binding domain"/>
    <property type="match status" value="1"/>
</dbReference>
<dbReference type="GO" id="GO:0046872">
    <property type="term" value="F:metal ion binding"/>
    <property type="evidence" value="ECO:0007669"/>
    <property type="project" value="UniProtKB-KW"/>
</dbReference>
<feature type="region of interest" description="Disordered" evidence="13">
    <location>
        <begin position="47"/>
        <end position="155"/>
    </location>
</feature>
<dbReference type="AlphaFoldDB" id="A0A9P6Q8V9"/>
<dbReference type="PROSITE" id="PS50305">
    <property type="entry name" value="SIRTUIN"/>
    <property type="match status" value="1"/>
</dbReference>
<evidence type="ECO:0000256" key="13">
    <source>
        <dbReference type="SAM" id="MobiDB-lite"/>
    </source>
</evidence>
<keyword evidence="6 12" id="KW-0479">Metal-binding</keyword>
<sequence length="1212" mass="130356">MSQPGDSNANAGLPPLTTAAAANHIANTGGQISSVQPAATQTIPSSANLSVSTAETAATATASVVDRPESPVNRKRSEVKDYDDDIAHGFGGIGGDDLRPSQDGKASAFPPLKKSKTSPPLLPGSLTGYRSPDHAKDDTTSPPQTSPVLDPLMPVTTVGISNNTAINRRRSPPGGVTATLARARTLEEVRSTPPPSFSRHATANLDAGNASIERLNLGTPSERPPTAERTMGVITSRPGSRQTSPDIVTVEMKSPGRPLGGGGDSHLSIAMTTTEEVVVVDEDEEDPDQTRDSHMSTPGDDFNTTTTSQVGNDINSSSSSSNAGSGSSHGGNSDDDGRPEKHILDTSLDYNEDDDADYESGIGEPKEDESESETDLANHSFDANELHVDSDTDTADYSELYIDQDPYNLDVYPEEEALALIEEAREHGIQHMMENYVFNDSVSLKKLFLAFDPHLEVNWNRVPVVDLQEAIPYVISRALRQRRRLENVHTIEKVVDLLKTSKNIMVLTGAGVSVSCGIPDFRSEDGIYSRLSEFQLDDPQQMFDLEFFKDRPEIFYSFAREIFPSNFTPSPSHYFIRLLEERGTLLRNYTQNIDTLEQKAGIKNVLQCHGSFATASCLRCGHQVDGNDIKDAIFKQEVAYCKVCTAAKQQEKKKKKKKSSKSRYHSSDDDDDDDDDEERPLMKPDIVFFGERLPRQFDDSLEIDKDKVDLLIVIGSSLKVAPVSDIMAQLPARVPQILINRTPIIHMNFDVQLLGNCDTIVAELCRRSGWELEHEKLPGGRASAGSRAECMVVEPNTYLFEGAVMHDVEYHDRLNKGRKRGRPEVDDHGDAEGNSGSSTDEESSRRRQFIHVWGNQSMDEDSEGEGESDSSTDTIQQGSAAAAAAAAATGLTIDPAAAVALAEAGGPGTSPMAAPVSAGSMHVPREGFAIGTTEPHSGNLEDIHQLQSPIMRSTSACSSSSSRHSDKEGGSGSGGDRGDEDEESARIRVMFTEKMPKDLGEEEPHLPSEDMSGYESSGSSHHDRRSSMAPSLGPISEDPAHEVDEDDGGDEGEDGHIGKGLGVMDGARDLHQPLGRVSQVPNSPSDSAMETEPAQPSAMLSPLFMTSVPTGVSQQQQQQQQQSSVSSHSAQPGGSSGFGFSLSQPVPASGSTTPFELLSPRLTASQPHAHRQQPSGFFSPPLSAARPESRSSPVPPNPSSFDGLGPPASSDK</sequence>
<feature type="compositionally biased region" description="Low complexity" evidence="13">
    <location>
        <begin position="1111"/>
        <end position="1143"/>
    </location>
</feature>
<comment type="caution">
    <text evidence="15">The sequence shown here is derived from an EMBL/GenBank/DDBJ whole genome shotgun (WGS) entry which is preliminary data.</text>
</comment>
<feature type="binding site" evidence="12">
    <location>
        <position position="617"/>
    </location>
    <ligand>
        <name>Zn(2+)</name>
        <dbReference type="ChEBI" id="CHEBI:29105"/>
    </ligand>
</feature>
<feature type="region of interest" description="Disordered" evidence="13">
    <location>
        <begin position="187"/>
        <end position="376"/>
    </location>
</feature>
<dbReference type="EMBL" id="JAAAJB010000170">
    <property type="protein sequence ID" value="KAG0263046.1"/>
    <property type="molecule type" value="Genomic_DNA"/>
</dbReference>
<evidence type="ECO:0000313" key="15">
    <source>
        <dbReference type="EMBL" id="KAG0263046.1"/>
    </source>
</evidence>
<accession>A0A9P6Q8V9</accession>
<feature type="binding site" evidence="12">
    <location>
        <position position="644"/>
    </location>
    <ligand>
        <name>Zn(2+)</name>
        <dbReference type="ChEBI" id="CHEBI:29105"/>
    </ligand>
</feature>
<evidence type="ECO:0000259" key="14">
    <source>
        <dbReference type="PROSITE" id="PS50305"/>
    </source>
</evidence>
<evidence type="ECO:0000256" key="6">
    <source>
        <dbReference type="ARBA" id="ARBA00022723"/>
    </source>
</evidence>
<feature type="binding site" evidence="12">
    <location>
        <position position="641"/>
    </location>
    <ligand>
        <name>Zn(2+)</name>
        <dbReference type="ChEBI" id="CHEBI:29105"/>
    </ligand>
</feature>
<feature type="region of interest" description="Disordered" evidence="13">
    <location>
        <begin position="951"/>
        <end position="1212"/>
    </location>
</feature>
<organism evidence="15 16">
    <name type="scientific">Actinomortierella ambigua</name>
    <dbReference type="NCBI Taxonomy" id="1343610"/>
    <lineage>
        <taxon>Eukaryota</taxon>
        <taxon>Fungi</taxon>
        <taxon>Fungi incertae sedis</taxon>
        <taxon>Mucoromycota</taxon>
        <taxon>Mortierellomycotina</taxon>
        <taxon>Mortierellomycetes</taxon>
        <taxon>Mortierellales</taxon>
        <taxon>Mortierellaceae</taxon>
        <taxon>Actinomortierella</taxon>
    </lineage>
</organism>
<keyword evidence="9" id="KW-0520">NAD</keyword>
<protein>
    <submittedName>
        <fullName evidence="15">NAD-dependent histone deacetylase sir2</fullName>
    </submittedName>
</protein>
<keyword evidence="8" id="KW-0805">Transcription regulation</keyword>
<comment type="cofactor">
    <cofactor evidence="1">
        <name>Zn(2+)</name>
        <dbReference type="ChEBI" id="CHEBI:29105"/>
    </cofactor>
</comment>
<feature type="compositionally biased region" description="Acidic residues" evidence="13">
    <location>
        <begin position="858"/>
        <end position="870"/>
    </location>
</feature>
<keyword evidence="10" id="KW-0804">Transcription</keyword>
<evidence type="ECO:0000256" key="8">
    <source>
        <dbReference type="ARBA" id="ARBA00023015"/>
    </source>
</evidence>
<proteinExistence type="inferred from homology"/>
<keyword evidence="4" id="KW-0678">Repressor</keyword>
<feature type="compositionally biased region" description="Low complexity" evidence="13">
    <location>
        <begin position="117"/>
        <end position="128"/>
    </location>
</feature>
<reference evidence="15" key="1">
    <citation type="journal article" date="2020" name="Fungal Divers.">
        <title>Resolving the Mortierellaceae phylogeny through synthesis of multi-gene phylogenetics and phylogenomics.</title>
        <authorList>
            <person name="Vandepol N."/>
            <person name="Liber J."/>
            <person name="Desiro A."/>
            <person name="Na H."/>
            <person name="Kennedy M."/>
            <person name="Barry K."/>
            <person name="Grigoriev I.V."/>
            <person name="Miller A.N."/>
            <person name="O'Donnell K."/>
            <person name="Stajich J.E."/>
            <person name="Bonito G."/>
        </authorList>
    </citation>
    <scope>NUCLEOTIDE SEQUENCE</scope>
    <source>
        <strain evidence="15">BC1065</strain>
    </source>
</reference>
<dbReference type="Pfam" id="PF04574">
    <property type="entry name" value="DUF592"/>
    <property type="match status" value="1"/>
</dbReference>
<dbReference type="InterPro" id="IPR029035">
    <property type="entry name" value="DHS-like_NAD/FAD-binding_dom"/>
</dbReference>
<feature type="compositionally biased region" description="Polar residues" evidence="13">
    <location>
        <begin position="237"/>
        <end position="246"/>
    </location>
</feature>
<evidence type="ECO:0000256" key="9">
    <source>
        <dbReference type="ARBA" id="ARBA00023027"/>
    </source>
</evidence>
<feature type="compositionally biased region" description="Polar residues" evidence="13">
    <location>
        <begin position="1079"/>
        <end position="1088"/>
    </location>
</feature>
<feature type="compositionally biased region" description="Acidic residues" evidence="13">
    <location>
        <begin position="278"/>
        <end position="287"/>
    </location>
</feature>
<feature type="compositionally biased region" description="Acidic residues" evidence="13">
    <location>
        <begin position="1043"/>
        <end position="1053"/>
    </location>
</feature>
<gene>
    <name evidence="15" type="primary">SIR2</name>
    <name evidence="15" type="ORF">DFQ27_001978</name>
</gene>
<dbReference type="InterPro" id="IPR050134">
    <property type="entry name" value="NAD-dep_sirtuin_deacylases"/>
</dbReference>
<dbReference type="Pfam" id="PF02146">
    <property type="entry name" value="SIR2"/>
    <property type="match status" value="1"/>
</dbReference>
<feature type="compositionally biased region" description="Basic and acidic residues" evidence="13">
    <location>
        <begin position="994"/>
        <end position="1008"/>
    </location>
</feature>
<keyword evidence="16" id="KW-1185">Reference proteome</keyword>
<feature type="compositionally biased region" description="Low complexity" evidence="13">
    <location>
        <begin position="311"/>
        <end position="326"/>
    </location>
</feature>
<feature type="compositionally biased region" description="Low complexity" evidence="13">
    <location>
        <begin position="50"/>
        <end position="65"/>
    </location>
</feature>
<feature type="binding site" evidence="12">
    <location>
        <position position="620"/>
    </location>
    <ligand>
        <name>Zn(2+)</name>
        <dbReference type="ChEBI" id="CHEBI:29105"/>
    </ligand>
</feature>
<evidence type="ECO:0000256" key="10">
    <source>
        <dbReference type="ARBA" id="ARBA00023163"/>
    </source>
</evidence>
<feature type="active site" description="Proton acceptor" evidence="12">
    <location>
        <position position="609"/>
    </location>
</feature>
<feature type="compositionally biased region" description="Basic and acidic residues" evidence="13">
    <location>
        <begin position="335"/>
        <end position="344"/>
    </location>
</feature>
<feature type="domain" description="Deacetylase sirtuin-type" evidence="14">
    <location>
        <begin position="484"/>
        <end position="771"/>
    </location>
</feature>
<dbReference type="PANTHER" id="PTHR11085">
    <property type="entry name" value="NAD-DEPENDENT PROTEIN DEACYLASE SIRTUIN-5, MITOCHONDRIAL-RELATED"/>
    <property type="match status" value="1"/>
</dbReference>
<evidence type="ECO:0000256" key="3">
    <source>
        <dbReference type="ARBA" id="ARBA00006924"/>
    </source>
</evidence>
<dbReference type="Gene3D" id="3.40.50.1220">
    <property type="entry name" value="TPP-binding domain"/>
    <property type="match status" value="1"/>
</dbReference>
<feature type="compositionally biased region" description="Low complexity" evidence="13">
    <location>
        <begin position="953"/>
        <end position="962"/>
    </location>
</feature>
<evidence type="ECO:0000256" key="5">
    <source>
        <dbReference type="ARBA" id="ARBA00022679"/>
    </source>
</evidence>
<dbReference type="InterPro" id="IPR026591">
    <property type="entry name" value="Sirtuin_cat_small_dom_sf"/>
</dbReference>
<feature type="compositionally biased region" description="Basic and acidic residues" evidence="13">
    <location>
        <begin position="822"/>
        <end position="831"/>
    </location>
</feature>
<feature type="compositionally biased region" description="Acidic residues" evidence="13">
    <location>
        <begin position="668"/>
        <end position="678"/>
    </location>
</feature>
<evidence type="ECO:0000256" key="11">
    <source>
        <dbReference type="ARBA" id="ARBA00023242"/>
    </source>
</evidence>
<dbReference type="GO" id="GO:0046970">
    <property type="term" value="F:histone H4K16 deacetylase activity, NAD-dependent"/>
    <property type="evidence" value="ECO:0007669"/>
    <property type="project" value="TreeGrafter"/>
</dbReference>
<comment type="subcellular location">
    <subcellularLocation>
        <location evidence="2">Nucleus</location>
    </subcellularLocation>
</comment>
<dbReference type="InterPro" id="IPR026590">
    <property type="entry name" value="Ssirtuin_cat_dom"/>
</dbReference>
<feature type="compositionally biased region" description="Polar residues" evidence="13">
    <location>
        <begin position="1144"/>
        <end position="1154"/>
    </location>
</feature>
<dbReference type="GO" id="GO:0070403">
    <property type="term" value="F:NAD+ binding"/>
    <property type="evidence" value="ECO:0007669"/>
    <property type="project" value="InterPro"/>
</dbReference>
<feature type="region of interest" description="Disordered" evidence="13">
    <location>
        <begin position="817"/>
        <end position="877"/>
    </location>
</feature>
<evidence type="ECO:0000313" key="16">
    <source>
        <dbReference type="Proteomes" id="UP000807716"/>
    </source>
</evidence>
<evidence type="ECO:0000256" key="2">
    <source>
        <dbReference type="ARBA" id="ARBA00004123"/>
    </source>
</evidence>
<name>A0A9P6Q8V9_9FUNG</name>
<dbReference type="GO" id="GO:0005634">
    <property type="term" value="C:nucleus"/>
    <property type="evidence" value="ECO:0007669"/>
    <property type="project" value="UniProtKB-SubCell"/>
</dbReference>
<dbReference type="PANTHER" id="PTHR11085:SF9">
    <property type="entry name" value="NAD-DEPENDENT PROTEIN DEACETYLASE SIRTUIN-1"/>
    <property type="match status" value="1"/>
</dbReference>
<keyword evidence="7 12" id="KW-0862">Zinc</keyword>
<dbReference type="Proteomes" id="UP000807716">
    <property type="component" value="Unassembled WGS sequence"/>
</dbReference>
<comment type="similarity">
    <text evidence="3">Belongs to the sirtuin family. Class I subfamily.</text>
</comment>
<evidence type="ECO:0000256" key="7">
    <source>
        <dbReference type="ARBA" id="ARBA00022833"/>
    </source>
</evidence>